<dbReference type="InterPro" id="IPR039420">
    <property type="entry name" value="WalR-like"/>
</dbReference>
<dbReference type="CDD" id="cd06170">
    <property type="entry name" value="LuxR_C_like"/>
    <property type="match status" value="1"/>
</dbReference>
<dbReference type="PROSITE" id="PS50043">
    <property type="entry name" value="HTH_LUXR_2"/>
    <property type="match status" value="1"/>
</dbReference>
<dbReference type="CDD" id="cd17535">
    <property type="entry name" value="REC_NarL-like"/>
    <property type="match status" value="1"/>
</dbReference>
<dbReference type="PROSITE" id="PS00622">
    <property type="entry name" value="HTH_LUXR_1"/>
    <property type="match status" value="1"/>
</dbReference>
<evidence type="ECO:0000256" key="1">
    <source>
        <dbReference type="ARBA" id="ARBA00022553"/>
    </source>
</evidence>
<keyword evidence="1" id="KW-0597">Phosphoprotein</keyword>
<protein>
    <submittedName>
        <fullName evidence="6">Response regulator transcription factor</fullName>
    </submittedName>
</protein>
<dbReference type="Gene3D" id="3.40.50.2300">
    <property type="match status" value="1"/>
</dbReference>
<dbReference type="GO" id="GO:0003677">
    <property type="term" value="F:DNA binding"/>
    <property type="evidence" value="ECO:0007669"/>
    <property type="project" value="UniProtKB-KW"/>
</dbReference>
<dbReference type="PANTHER" id="PTHR43214:SF43">
    <property type="entry name" value="TWO-COMPONENT RESPONSE REGULATOR"/>
    <property type="match status" value="1"/>
</dbReference>
<dbReference type="InterPro" id="IPR001789">
    <property type="entry name" value="Sig_transdc_resp-reg_receiver"/>
</dbReference>
<reference evidence="6" key="1">
    <citation type="submission" date="2020-11" db="EMBL/GenBank/DDBJ databases">
        <title>Isolation and identification of active actinomycetes.</title>
        <authorList>
            <person name="Sun X."/>
        </authorList>
    </citation>
    <scope>NUCLEOTIDE SEQUENCE</scope>
    <source>
        <strain evidence="6">NEAU-A11</strain>
    </source>
</reference>
<evidence type="ECO:0000256" key="2">
    <source>
        <dbReference type="ARBA" id="ARBA00023125"/>
    </source>
</evidence>
<keyword evidence="2" id="KW-0238">DNA-binding</keyword>
<dbReference type="InterPro" id="IPR000792">
    <property type="entry name" value="Tscrpt_reg_LuxR_C"/>
</dbReference>
<feature type="domain" description="HTH luxR-type" evidence="4">
    <location>
        <begin position="144"/>
        <end position="209"/>
    </location>
</feature>
<accession>A0A931G5L7</accession>
<comment type="caution">
    <text evidence="6">The sequence shown here is derived from an EMBL/GenBank/DDBJ whole genome shotgun (WGS) entry which is preliminary data.</text>
</comment>
<dbReference type="SMART" id="SM00421">
    <property type="entry name" value="HTH_LUXR"/>
    <property type="match status" value="1"/>
</dbReference>
<dbReference type="Proteomes" id="UP000598146">
    <property type="component" value="Unassembled WGS sequence"/>
</dbReference>
<dbReference type="EMBL" id="JADQTO010000049">
    <property type="protein sequence ID" value="MBG0568981.1"/>
    <property type="molecule type" value="Genomic_DNA"/>
</dbReference>
<dbReference type="Pfam" id="PF00196">
    <property type="entry name" value="GerE"/>
    <property type="match status" value="1"/>
</dbReference>
<dbReference type="InterPro" id="IPR011006">
    <property type="entry name" value="CheY-like_superfamily"/>
</dbReference>
<dbReference type="GO" id="GO:0000160">
    <property type="term" value="P:phosphorelay signal transduction system"/>
    <property type="evidence" value="ECO:0007669"/>
    <property type="project" value="InterPro"/>
</dbReference>
<dbReference type="AlphaFoldDB" id="A0A931G5L7"/>
<evidence type="ECO:0000313" key="6">
    <source>
        <dbReference type="EMBL" id="MBG0568981.1"/>
    </source>
</evidence>
<name>A0A931G5L7_9ACTN</name>
<dbReference type="InterPro" id="IPR016032">
    <property type="entry name" value="Sig_transdc_resp-reg_C-effctor"/>
</dbReference>
<evidence type="ECO:0000259" key="4">
    <source>
        <dbReference type="PROSITE" id="PS50043"/>
    </source>
</evidence>
<dbReference type="PANTHER" id="PTHR43214">
    <property type="entry name" value="TWO-COMPONENT RESPONSE REGULATOR"/>
    <property type="match status" value="1"/>
</dbReference>
<evidence type="ECO:0000259" key="5">
    <source>
        <dbReference type="PROSITE" id="PS50110"/>
    </source>
</evidence>
<dbReference type="InterPro" id="IPR058245">
    <property type="entry name" value="NreC/VraR/RcsB-like_REC"/>
</dbReference>
<dbReference type="SUPFAM" id="SSF46894">
    <property type="entry name" value="C-terminal effector domain of the bipartite response regulators"/>
    <property type="match status" value="1"/>
</dbReference>
<feature type="domain" description="Response regulatory" evidence="5">
    <location>
        <begin position="6"/>
        <end position="124"/>
    </location>
</feature>
<sequence>MEKRIRVAVADDHERFVRGLELLLPELSGGRATVVATACEAGQATRAVREAVPDLIFVGLRLPPAGGPRAISAIRQAAPQARVLAVTDDDEPGPVMEAVRAGAAGVLSRGADVAELRQPLLAALDGWAVLPPFLLAALVQPSPPQTAVAHLDEADRRLLRLIAGGSSTNEIAGLLHVSERTVKRLTASLLRKIHVSSRTEAAALAGSAGLV</sequence>
<proteinExistence type="predicted"/>
<comment type="caution">
    <text evidence="3">Lacks conserved residue(s) required for the propagation of feature annotation.</text>
</comment>
<dbReference type="Pfam" id="PF00072">
    <property type="entry name" value="Response_reg"/>
    <property type="match status" value="1"/>
</dbReference>
<dbReference type="PROSITE" id="PS50110">
    <property type="entry name" value="RESPONSE_REGULATORY"/>
    <property type="match status" value="1"/>
</dbReference>
<gene>
    <name evidence="6" type="ORF">I4J89_46970</name>
</gene>
<dbReference type="SMART" id="SM00448">
    <property type="entry name" value="REC"/>
    <property type="match status" value="1"/>
</dbReference>
<organism evidence="6 7">
    <name type="scientific">Actinoplanes aureus</name>
    <dbReference type="NCBI Taxonomy" id="2792083"/>
    <lineage>
        <taxon>Bacteria</taxon>
        <taxon>Bacillati</taxon>
        <taxon>Actinomycetota</taxon>
        <taxon>Actinomycetes</taxon>
        <taxon>Micromonosporales</taxon>
        <taxon>Micromonosporaceae</taxon>
        <taxon>Actinoplanes</taxon>
    </lineage>
</organism>
<keyword evidence="7" id="KW-1185">Reference proteome</keyword>
<dbReference type="PRINTS" id="PR00038">
    <property type="entry name" value="HTHLUXR"/>
</dbReference>
<evidence type="ECO:0000256" key="3">
    <source>
        <dbReference type="PROSITE-ProRule" id="PRU00169"/>
    </source>
</evidence>
<evidence type="ECO:0000313" key="7">
    <source>
        <dbReference type="Proteomes" id="UP000598146"/>
    </source>
</evidence>
<dbReference type="GO" id="GO:0006355">
    <property type="term" value="P:regulation of DNA-templated transcription"/>
    <property type="evidence" value="ECO:0007669"/>
    <property type="project" value="InterPro"/>
</dbReference>
<dbReference type="RefSeq" id="WP_196420749.1">
    <property type="nucleotide sequence ID" value="NZ_JADQTO010000049.1"/>
</dbReference>
<dbReference type="SUPFAM" id="SSF52172">
    <property type="entry name" value="CheY-like"/>
    <property type="match status" value="1"/>
</dbReference>